<name>A0AAN9RCB8_PHACN</name>
<dbReference type="AlphaFoldDB" id="A0AAN9RCB8"/>
<evidence type="ECO:0000313" key="2">
    <source>
        <dbReference type="Proteomes" id="UP001374584"/>
    </source>
</evidence>
<comment type="caution">
    <text evidence="1">The sequence shown here is derived from an EMBL/GenBank/DDBJ whole genome shotgun (WGS) entry which is preliminary data.</text>
</comment>
<reference evidence="1 2" key="1">
    <citation type="submission" date="2024-01" db="EMBL/GenBank/DDBJ databases">
        <title>The genomes of 5 underutilized Papilionoideae crops provide insights into root nodulation and disease resistanc.</title>
        <authorList>
            <person name="Jiang F."/>
        </authorList>
    </citation>
    <scope>NUCLEOTIDE SEQUENCE [LARGE SCALE GENOMIC DNA]</scope>
    <source>
        <strain evidence="1">JINMINGXINNONG_FW02</strain>
        <tissue evidence="1">Leaves</tissue>
    </source>
</reference>
<dbReference type="EMBL" id="JAYMYR010000004">
    <property type="protein sequence ID" value="KAK7367266.1"/>
    <property type="molecule type" value="Genomic_DNA"/>
</dbReference>
<accession>A0AAN9RCB8</accession>
<organism evidence="1 2">
    <name type="scientific">Phaseolus coccineus</name>
    <name type="common">Scarlet runner bean</name>
    <name type="synonym">Phaseolus multiflorus</name>
    <dbReference type="NCBI Taxonomy" id="3886"/>
    <lineage>
        <taxon>Eukaryota</taxon>
        <taxon>Viridiplantae</taxon>
        <taxon>Streptophyta</taxon>
        <taxon>Embryophyta</taxon>
        <taxon>Tracheophyta</taxon>
        <taxon>Spermatophyta</taxon>
        <taxon>Magnoliopsida</taxon>
        <taxon>eudicotyledons</taxon>
        <taxon>Gunneridae</taxon>
        <taxon>Pentapetalae</taxon>
        <taxon>rosids</taxon>
        <taxon>fabids</taxon>
        <taxon>Fabales</taxon>
        <taxon>Fabaceae</taxon>
        <taxon>Papilionoideae</taxon>
        <taxon>50 kb inversion clade</taxon>
        <taxon>NPAAA clade</taxon>
        <taxon>indigoferoid/millettioid clade</taxon>
        <taxon>Phaseoleae</taxon>
        <taxon>Phaseolus</taxon>
    </lineage>
</organism>
<sequence>MQLFMHIVSTTYRKQHRTETVSDKSERGRERQRVIQKDESSFAQSNACHHLNSMLFFPLFSFVFVVSE</sequence>
<dbReference type="Proteomes" id="UP001374584">
    <property type="component" value="Unassembled WGS sequence"/>
</dbReference>
<proteinExistence type="predicted"/>
<gene>
    <name evidence="1" type="ORF">VNO80_09275</name>
</gene>
<evidence type="ECO:0000313" key="1">
    <source>
        <dbReference type="EMBL" id="KAK7367266.1"/>
    </source>
</evidence>
<protein>
    <submittedName>
        <fullName evidence="1">Uncharacterized protein</fullName>
    </submittedName>
</protein>
<keyword evidence="2" id="KW-1185">Reference proteome</keyword>